<keyword evidence="5" id="KW-1185">Reference proteome</keyword>
<dbReference type="Proteomes" id="UP000073604">
    <property type="component" value="Chromosome"/>
</dbReference>
<dbReference type="InterPro" id="IPR015946">
    <property type="entry name" value="KH_dom-like_a/b"/>
</dbReference>
<evidence type="ECO:0000256" key="1">
    <source>
        <dbReference type="ARBA" id="ARBA00022884"/>
    </source>
</evidence>
<dbReference type="AlphaFoldDB" id="A0A142CTJ5"/>
<dbReference type="InterPro" id="IPR004044">
    <property type="entry name" value="KH_dom_type_2"/>
</dbReference>
<dbReference type="InterPro" id="IPR009019">
    <property type="entry name" value="KH_sf_prok-type"/>
</dbReference>
<dbReference type="OrthoDB" id="4111at2157"/>
<evidence type="ECO:0000313" key="5">
    <source>
        <dbReference type="Proteomes" id="UP000073604"/>
    </source>
</evidence>
<dbReference type="STRING" id="53952.A0127_02380"/>
<dbReference type="PROSITE" id="PS50084">
    <property type="entry name" value="KH_TYPE_1"/>
    <property type="match status" value="1"/>
</dbReference>
<evidence type="ECO:0000313" key="4">
    <source>
        <dbReference type="EMBL" id="AMQ18097.1"/>
    </source>
</evidence>
<dbReference type="InterPro" id="IPR004087">
    <property type="entry name" value="KH_dom"/>
</dbReference>
<dbReference type="Pfam" id="PF07650">
    <property type="entry name" value="KH_2"/>
    <property type="match status" value="1"/>
</dbReference>
<keyword evidence="4" id="KW-0251">Elongation factor</keyword>
<dbReference type="GO" id="GO:0003723">
    <property type="term" value="F:RNA binding"/>
    <property type="evidence" value="ECO:0007669"/>
    <property type="project" value="UniProtKB-UniRule"/>
</dbReference>
<dbReference type="GO" id="GO:0006353">
    <property type="term" value="P:DNA-templated transcription termination"/>
    <property type="evidence" value="ECO:0007669"/>
    <property type="project" value="UniProtKB-KW"/>
</dbReference>
<keyword evidence="1 2" id="KW-0694">RNA-binding</keyword>
<reference evidence="5" key="1">
    <citation type="submission" date="2016-03" db="EMBL/GenBank/DDBJ databases">
        <authorList>
            <person name="Oger P.M."/>
        </authorList>
    </citation>
    <scope>NUCLEOTIDE SEQUENCE [LARGE SCALE GENOMIC DNA]</scope>
    <source>
        <strain evidence="5">OG-1</strain>
    </source>
</reference>
<name>A0A142CTJ5_9EURY</name>
<dbReference type="EMBL" id="CP014750">
    <property type="protein sequence ID" value="AMQ18097.1"/>
    <property type="molecule type" value="Genomic_DNA"/>
</dbReference>
<organism evidence="4 5">
    <name type="scientific">Thermococcus peptonophilus</name>
    <dbReference type="NCBI Taxonomy" id="53952"/>
    <lineage>
        <taxon>Archaea</taxon>
        <taxon>Methanobacteriati</taxon>
        <taxon>Methanobacteriota</taxon>
        <taxon>Thermococci</taxon>
        <taxon>Thermococcales</taxon>
        <taxon>Thermococcaceae</taxon>
        <taxon>Thermococcus</taxon>
    </lineage>
</organism>
<gene>
    <name evidence="4" type="ORF">A0127_02380</name>
</gene>
<dbReference type="NCBIfam" id="NF005013">
    <property type="entry name" value="PRK06418.1"/>
    <property type="match status" value="1"/>
</dbReference>
<accession>A0A142CTJ5</accession>
<dbReference type="GeneID" id="27139356"/>
<evidence type="ECO:0000256" key="2">
    <source>
        <dbReference type="PROSITE-ProRule" id="PRU00117"/>
    </source>
</evidence>
<dbReference type="Gene3D" id="3.30.300.20">
    <property type="match status" value="1"/>
</dbReference>
<proteinExistence type="predicted"/>
<dbReference type="SMART" id="SM00322">
    <property type="entry name" value="KH"/>
    <property type="match status" value="1"/>
</dbReference>
<sequence length="170" mass="18579">MKAPICEVCLKTDGILCPADEKKLQEGIISELDVKVARLLYKLLGDADIEFKKAVEAGDLVVIVVGEGDVPVVIGKGGKNIKALIRELGKRVRVIEGMKAENPNELKKLASDLFYPAGVFGVNVVYKAGGERDYKILVFGRDRKKLPEKPEVLESILSQITGKDVKISFV</sequence>
<keyword evidence="4" id="KW-0648">Protein biosynthesis</keyword>
<protein>
    <submittedName>
        <fullName evidence="4">Transcription elongation factor NusA</fullName>
    </submittedName>
</protein>
<dbReference type="GO" id="GO:0003746">
    <property type="term" value="F:translation elongation factor activity"/>
    <property type="evidence" value="ECO:0007669"/>
    <property type="project" value="UniProtKB-KW"/>
</dbReference>
<dbReference type="KEGG" id="tpep:A0127_02380"/>
<dbReference type="RefSeq" id="WP_062387502.1">
    <property type="nucleotide sequence ID" value="NZ_CP014750.1"/>
</dbReference>
<dbReference type="SUPFAM" id="SSF54814">
    <property type="entry name" value="Prokaryotic type KH domain (KH-domain type II)"/>
    <property type="match status" value="1"/>
</dbReference>
<feature type="domain" description="K Homology" evidence="3">
    <location>
        <begin position="57"/>
        <end position="158"/>
    </location>
</feature>
<evidence type="ECO:0000259" key="3">
    <source>
        <dbReference type="SMART" id="SM00322"/>
    </source>
</evidence>